<dbReference type="SUPFAM" id="SSF52047">
    <property type="entry name" value="RNI-like"/>
    <property type="match status" value="1"/>
</dbReference>
<comment type="subcellular location">
    <subcellularLocation>
        <location evidence="1">Cell membrane</location>
        <topology evidence="1">Single-pass membrane protein</topology>
    </subcellularLocation>
</comment>
<sequence length="747" mass="83862">MASLPSYQDAVSADWVRLVIPYISPNDFAALCRVNRRFWDIFAPRIWGRLPGTSSDRAAGRDSEYDLDWLVGTVLGQLGQTRSETASLVRVLDTRFVRGTCYLSMANKLNASLKNAIRYLPNMNCILIDGHDDLDPSEFLSEAGRQVQLLSMVDCPLSLSTKFISSLQGLVYLELSRISGSIWPLFQNGILPELRVLKLQGKEVDDAAVENLANFFGTRLWSLDLEDNKLTDGAFYHLGARCLCPSDLRSDIHFDVEGKLEFGAPSPIFGTSICIIESEWSASFSHTNRHLADVPSYDLHNTLPQEHLLKRLDGRDRIKCDSADAVYRGLQGEDHYLPPSSFQGSQGLTHLNLSGNQISSIGVVRLLTHCRGHIQSLSCDSMLLIPSSKVTAAAWPKMARLHGFCDAWTLRPLFSSNLKVVKLHHSIITRIPTLEIDELSTLARLYVCENSILPRVKKAFPEAFIPDMNPRIESLTLTCIPRRSSGPLIDGLISFLKLLVAQERAIFDVSSRRGPGFLAGLRHFRLEFESDPHEQDSYLADDIDAQHLLNSGETGFSFFEDETKQERPRTVLPANSIYSLLPKDYSSSLNDLGQTDASHLDIDIWMDGKSTSTRVWIGPRDSKNPVLHDYRKLALHHKVHDHIGPASHAQIQAGVPSTELVFQTAWCMAIMPHEIKEPSRVELEGMRDVLTELKRFRLEGRAEYLKLQRRFGSRIVPPGPPHGFWLGKLEVSTQQVASRRKKGSYCR</sequence>
<keyword evidence="4" id="KW-0812">Transmembrane</keyword>
<evidence type="ECO:0000256" key="4">
    <source>
        <dbReference type="ARBA" id="ARBA00022692"/>
    </source>
</evidence>
<evidence type="ECO:0000256" key="6">
    <source>
        <dbReference type="ARBA" id="ARBA00022989"/>
    </source>
</evidence>
<dbReference type="GO" id="GO:0005886">
    <property type="term" value="C:plasma membrane"/>
    <property type="evidence" value="ECO:0007669"/>
    <property type="project" value="UniProtKB-SubCell"/>
</dbReference>
<keyword evidence="7" id="KW-0406">Ion transport</keyword>
<evidence type="ECO:0000256" key="10">
    <source>
        <dbReference type="ARBA" id="ARBA00023303"/>
    </source>
</evidence>
<keyword evidence="9" id="KW-1015">Disulfide bond</keyword>
<dbReference type="Gene3D" id="3.80.10.10">
    <property type="entry name" value="Ribonuclease Inhibitor"/>
    <property type="match status" value="2"/>
</dbReference>
<keyword evidence="12" id="KW-1185">Reference proteome</keyword>
<evidence type="ECO:0000313" key="12">
    <source>
        <dbReference type="Proteomes" id="UP000037904"/>
    </source>
</evidence>
<name>A0A0N1J305_FUSLA</name>
<accession>A0A0N1J305</accession>
<keyword evidence="2" id="KW-0813">Transport</keyword>
<gene>
    <name evidence="11" type="ORF">FLAG1_02272</name>
</gene>
<dbReference type="OrthoDB" id="5213490at2759"/>
<evidence type="ECO:0000256" key="2">
    <source>
        <dbReference type="ARBA" id="ARBA00022448"/>
    </source>
</evidence>
<organism evidence="11 12">
    <name type="scientific">Fusarium langsethiae</name>
    <dbReference type="NCBI Taxonomy" id="179993"/>
    <lineage>
        <taxon>Eukaryota</taxon>
        <taxon>Fungi</taxon>
        <taxon>Dikarya</taxon>
        <taxon>Ascomycota</taxon>
        <taxon>Pezizomycotina</taxon>
        <taxon>Sordariomycetes</taxon>
        <taxon>Hypocreomycetidae</taxon>
        <taxon>Hypocreales</taxon>
        <taxon>Nectriaceae</taxon>
        <taxon>Fusarium</taxon>
    </lineage>
</organism>
<keyword evidence="5" id="KW-0732">Signal</keyword>
<dbReference type="InterPro" id="IPR051432">
    <property type="entry name" value="KCNMA1_auxiliary"/>
</dbReference>
<keyword evidence="8" id="KW-0472">Membrane</keyword>
<proteinExistence type="predicted"/>
<evidence type="ECO:0000256" key="7">
    <source>
        <dbReference type="ARBA" id="ARBA00023065"/>
    </source>
</evidence>
<dbReference type="PANTHER" id="PTHR46473">
    <property type="entry name" value="GH08155P"/>
    <property type="match status" value="1"/>
</dbReference>
<dbReference type="EMBL" id="JXCE01000021">
    <property type="protein sequence ID" value="KPA44824.1"/>
    <property type="molecule type" value="Genomic_DNA"/>
</dbReference>
<comment type="caution">
    <text evidence="11">The sequence shown here is derived from an EMBL/GenBank/DDBJ whole genome shotgun (WGS) entry which is preliminary data.</text>
</comment>
<dbReference type="Proteomes" id="UP000037904">
    <property type="component" value="Unassembled WGS sequence"/>
</dbReference>
<dbReference type="InterPro" id="IPR001611">
    <property type="entry name" value="Leu-rich_rpt"/>
</dbReference>
<evidence type="ECO:0008006" key="13">
    <source>
        <dbReference type="Google" id="ProtNLM"/>
    </source>
</evidence>
<evidence type="ECO:0000256" key="1">
    <source>
        <dbReference type="ARBA" id="ARBA00004162"/>
    </source>
</evidence>
<evidence type="ECO:0000256" key="9">
    <source>
        <dbReference type="ARBA" id="ARBA00023157"/>
    </source>
</evidence>
<dbReference type="PANTHER" id="PTHR46473:SF10">
    <property type="entry name" value="LD45603P-RELATED"/>
    <property type="match status" value="1"/>
</dbReference>
<dbReference type="GO" id="GO:0034220">
    <property type="term" value="P:monoatomic ion transmembrane transport"/>
    <property type="evidence" value="ECO:0007669"/>
    <property type="project" value="UniProtKB-KW"/>
</dbReference>
<keyword evidence="10" id="KW-0407">Ion channel</keyword>
<evidence type="ECO:0000256" key="5">
    <source>
        <dbReference type="ARBA" id="ARBA00022729"/>
    </source>
</evidence>
<evidence type="ECO:0000256" key="8">
    <source>
        <dbReference type="ARBA" id="ARBA00023136"/>
    </source>
</evidence>
<keyword evidence="3" id="KW-1003">Cell membrane</keyword>
<keyword evidence="6" id="KW-1133">Transmembrane helix</keyword>
<evidence type="ECO:0000256" key="3">
    <source>
        <dbReference type="ARBA" id="ARBA00022475"/>
    </source>
</evidence>
<dbReference type="PROSITE" id="PS51450">
    <property type="entry name" value="LRR"/>
    <property type="match status" value="1"/>
</dbReference>
<protein>
    <recommendedName>
        <fullName evidence="13">Leucine rich repeat protein</fullName>
    </recommendedName>
</protein>
<reference evidence="11 12" key="1">
    <citation type="submission" date="2015-04" db="EMBL/GenBank/DDBJ databases">
        <title>The draft genome sequence of Fusarium langsethiae, a T-2/HT-2 mycotoxin producer.</title>
        <authorList>
            <person name="Lysoe E."/>
            <person name="Divon H.H."/>
            <person name="Terzi V."/>
            <person name="Orru L."/>
            <person name="Lamontanara A."/>
            <person name="Kolseth A.-K."/>
            <person name="Frandsen R.J."/>
            <person name="Nielsen K."/>
            <person name="Thrane U."/>
        </authorList>
    </citation>
    <scope>NUCLEOTIDE SEQUENCE [LARGE SCALE GENOMIC DNA]</scope>
    <source>
        <strain evidence="11 12">Fl201059</strain>
    </source>
</reference>
<dbReference type="InterPro" id="IPR032675">
    <property type="entry name" value="LRR_dom_sf"/>
</dbReference>
<evidence type="ECO:0000313" key="11">
    <source>
        <dbReference type="EMBL" id="KPA44824.1"/>
    </source>
</evidence>
<dbReference type="AlphaFoldDB" id="A0A0N1J305"/>